<evidence type="ECO:0000313" key="3">
    <source>
        <dbReference type="EMBL" id="ASY09067.1"/>
    </source>
</evidence>
<organism evidence="3 4">
    <name type="scientific">Candidatus Nanopelagicus limnae</name>
    <dbReference type="NCBI Taxonomy" id="1884634"/>
    <lineage>
        <taxon>Bacteria</taxon>
        <taxon>Bacillati</taxon>
        <taxon>Actinomycetota</taxon>
        <taxon>Actinomycetes</taxon>
        <taxon>Candidatus Nanopelagicales</taxon>
        <taxon>Candidatus Nanopelagicaceae</taxon>
        <taxon>Candidatus Nanopelagicus</taxon>
    </lineage>
</organism>
<dbReference type="Gene3D" id="3.40.250.10">
    <property type="entry name" value="Rhodanese-like domain"/>
    <property type="match status" value="1"/>
</dbReference>
<dbReference type="PANTHER" id="PTHR43268">
    <property type="entry name" value="THIOSULFATE SULFURTRANSFERASE/RHODANESE-LIKE DOMAIN-CONTAINING PROTEIN 2"/>
    <property type="match status" value="1"/>
</dbReference>
<dbReference type="GO" id="GO:0006400">
    <property type="term" value="P:tRNA modification"/>
    <property type="evidence" value="ECO:0007669"/>
    <property type="project" value="UniProtKB-UniRule"/>
</dbReference>
<accession>A0A249JX10</accession>
<dbReference type="HAMAP" id="MF_00469">
    <property type="entry name" value="TrhO"/>
    <property type="match status" value="1"/>
</dbReference>
<dbReference type="PANTHER" id="PTHR43268:SF6">
    <property type="entry name" value="THIOSULFATE SULFURTRANSFERASE_RHODANESE-LIKE DOMAIN-CONTAINING PROTEIN 2"/>
    <property type="match status" value="1"/>
</dbReference>
<dbReference type="SUPFAM" id="SSF52821">
    <property type="entry name" value="Rhodanese/Cell cycle control phosphatase"/>
    <property type="match status" value="1"/>
</dbReference>
<keyword evidence="1" id="KW-0560">Oxidoreductase</keyword>
<dbReference type="NCBIfam" id="NF001134">
    <property type="entry name" value="PRK00142.1-2"/>
    <property type="match status" value="1"/>
</dbReference>
<dbReference type="EC" id="1.14.-.-" evidence="1"/>
<dbReference type="InterPro" id="IPR022111">
    <property type="entry name" value="Rhodanese_C"/>
</dbReference>
<dbReference type="Proteomes" id="UP000217153">
    <property type="component" value="Chromosome"/>
</dbReference>
<evidence type="ECO:0000313" key="4">
    <source>
        <dbReference type="Proteomes" id="UP000217153"/>
    </source>
</evidence>
<dbReference type="InterPro" id="IPR040503">
    <property type="entry name" value="TRHO_N"/>
</dbReference>
<evidence type="ECO:0000256" key="1">
    <source>
        <dbReference type="HAMAP-Rule" id="MF_00469"/>
    </source>
</evidence>
<dbReference type="InterPro" id="IPR036873">
    <property type="entry name" value="Rhodanese-like_dom_sf"/>
</dbReference>
<dbReference type="Pfam" id="PF17773">
    <property type="entry name" value="UPF0176_N"/>
    <property type="match status" value="1"/>
</dbReference>
<dbReference type="InterPro" id="IPR020936">
    <property type="entry name" value="TrhO"/>
</dbReference>
<dbReference type="NCBIfam" id="NF001135">
    <property type="entry name" value="PRK00142.1-3"/>
    <property type="match status" value="1"/>
</dbReference>
<name>A0A249JX10_9ACTN</name>
<protein>
    <recommendedName>
        <fullName evidence="1">tRNA uridine(34) hydroxylase</fullName>
        <ecNumber evidence="1">1.14.-.-</ecNumber>
    </recommendedName>
    <alternativeName>
        <fullName evidence="1">tRNA hydroxylation protein O</fullName>
    </alternativeName>
</protein>
<sequence length="302" mass="33880">MDLPKVILYYIFTPLSDPAAIKIWQKNLCQTLNLKGRIIISPHGINGTLGGEMNDLKKYIRQTRSYEGFAKMKFKWSEGTGNDFPKLSVKVRAELVAFGYPNEIKVDKNGVVGGGKHLKPAQVDELVAKRGDDVIFFDGRNAYEAKVGRFKNAVVPQVETSRDFVQEIESGKYDHLKDKPIVTYCTGGIRCEVLSSVMKTRGFKEVYQIDGGIVTYGKEFGDDGLWEGALYTFDNRMSIEFSEKTKSIANCEKCAAPANRFYDCPKPPCNSLNLLCVTCAEKLNDEICKHPQRKYSKAELIG</sequence>
<proteinExistence type="inferred from homology"/>
<dbReference type="InterPro" id="IPR001763">
    <property type="entry name" value="Rhodanese-like_dom"/>
</dbReference>
<dbReference type="PROSITE" id="PS50206">
    <property type="entry name" value="RHODANESE_3"/>
    <property type="match status" value="1"/>
</dbReference>
<dbReference type="AlphaFoldDB" id="A0A249JX10"/>
<comment type="function">
    <text evidence="1">Catalyzes oxygen-dependent 5-hydroxyuridine (ho5U) modification at position 34 in tRNAs.</text>
</comment>
<dbReference type="Gene3D" id="3.30.70.100">
    <property type="match status" value="1"/>
</dbReference>
<dbReference type="Pfam" id="PF00581">
    <property type="entry name" value="Rhodanese"/>
    <property type="match status" value="1"/>
</dbReference>
<comment type="similarity">
    <text evidence="1">Belongs to the TrhO family.</text>
</comment>
<dbReference type="KEGG" id="abam:B1s21122_01680"/>
<feature type="domain" description="Rhodanese" evidence="2">
    <location>
        <begin position="130"/>
        <end position="225"/>
    </location>
</feature>
<dbReference type="OrthoDB" id="9778326at2"/>
<dbReference type="EMBL" id="CP016768">
    <property type="protein sequence ID" value="ASY09067.1"/>
    <property type="molecule type" value="Genomic_DNA"/>
</dbReference>
<keyword evidence="1" id="KW-0819">tRNA processing</keyword>
<evidence type="ECO:0000259" key="2">
    <source>
        <dbReference type="PROSITE" id="PS50206"/>
    </source>
</evidence>
<comment type="catalytic activity">
    <reaction evidence="1">
        <text>uridine(34) in tRNA + AH2 + O2 = 5-hydroxyuridine(34) in tRNA + A + H2O</text>
        <dbReference type="Rhea" id="RHEA:64224"/>
        <dbReference type="Rhea" id="RHEA-COMP:11727"/>
        <dbReference type="Rhea" id="RHEA-COMP:13381"/>
        <dbReference type="ChEBI" id="CHEBI:13193"/>
        <dbReference type="ChEBI" id="CHEBI:15377"/>
        <dbReference type="ChEBI" id="CHEBI:15379"/>
        <dbReference type="ChEBI" id="CHEBI:17499"/>
        <dbReference type="ChEBI" id="CHEBI:65315"/>
        <dbReference type="ChEBI" id="CHEBI:136877"/>
    </reaction>
</comment>
<reference evidence="4" key="1">
    <citation type="submission" date="2016-10" db="EMBL/GenBank/DDBJ databases">
        <title>High microdiversification within the ubiquitous acI lineage of Actinobacteria.</title>
        <authorList>
            <person name="Neuenschwander S.M."/>
            <person name="Salcher M."/>
            <person name="Ghai R."/>
            <person name="Pernthaler J."/>
        </authorList>
    </citation>
    <scope>NUCLEOTIDE SEQUENCE [LARGE SCALE GENOMIC DNA]</scope>
</reference>
<dbReference type="GO" id="GO:0016705">
    <property type="term" value="F:oxidoreductase activity, acting on paired donors, with incorporation or reduction of molecular oxygen"/>
    <property type="evidence" value="ECO:0007669"/>
    <property type="project" value="UniProtKB-UniRule"/>
</dbReference>
<dbReference type="Pfam" id="PF12368">
    <property type="entry name" value="Rhodanese_C"/>
    <property type="match status" value="1"/>
</dbReference>
<keyword evidence="4" id="KW-1185">Reference proteome</keyword>
<dbReference type="CDD" id="cd01518">
    <property type="entry name" value="RHOD_YceA"/>
    <property type="match status" value="1"/>
</dbReference>
<gene>
    <name evidence="1" type="primary">trhO</name>
    <name evidence="3" type="ORF">B1s21122_01680</name>
</gene>
<dbReference type="SMART" id="SM00450">
    <property type="entry name" value="RHOD"/>
    <property type="match status" value="1"/>
</dbReference>
<dbReference type="RefSeq" id="WP_095680369.1">
    <property type="nucleotide sequence ID" value="NZ_CP016768.2"/>
</dbReference>